<gene>
    <name evidence="11" type="ORF">MoryE10_19420</name>
</gene>
<protein>
    <submittedName>
        <fullName evidence="11">RND transporter</fullName>
    </submittedName>
</protein>
<dbReference type="Proteomes" id="UP000824988">
    <property type="component" value="Chromosome"/>
</dbReference>
<dbReference type="PANTHER" id="PTHR30203:SF20">
    <property type="entry name" value="MULTIDRUG RESISTANCE OUTER MEMBRANE PROTEIN MDTP-RELATED"/>
    <property type="match status" value="1"/>
</dbReference>
<dbReference type="InterPro" id="IPR010131">
    <property type="entry name" value="MdtP/NodT-like"/>
</dbReference>
<keyword evidence="6 10" id="KW-0472">Membrane</keyword>
<dbReference type="RefSeq" id="WP_221046928.1">
    <property type="nucleotide sequence ID" value="NZ_AP019782.1"/>
</dbReference>
<comment type="function">
    <text evidence="9">Could be involved in resistance to puromycin, acriflavine and tetraphenylarsonium chloride.</text>
</comment>
<accession>A0A8D5AIG7</accession>
<keyword evidence="4 10" id="KW-0812">Transmembrane</keyword>
<dbReference type="NCBIfam" id="TIGR01845">
    <property type="entry name" value="outer_NodT"/>
    <property type="match status" value="1"/>
</dbReference>
<evidence type="ECO:0000256" key="7">
    <source>
        <dbReference type="ARBA" id="ARBA00023139"/>
    </source>
</evidence>
<feature type="chain" id="PRO_5039962664" evidence="10">
    <location>
        <begin position="28"/>
        <end position="504"/>
    </location>
</feature>
<sequence length="504" mass="54591">MTRPRLPCRHPAVPLSLALALSATGCAWIPDGGQRAELAAPPGMDSALAPAREQAPLPVSDLWPDDRWWRRFGSAELNGLMDTALRDNPGLKAAAARMRQAQALATVEGARLLPFLDAQAEVQNARFSEHGFNFPLRGQNIVAAMINPLSLRYQFDFWGKNRASLEAALGEAAAEQAEQAETRLQLTAAIARGYFRGTALRQQLELTRTMAAVQNELREIAETRFRLGLDSADPVKQAATELEALAKREANVRDRLDVQRHLLARLAGSGPDALQQLFVSPAAVPAEISLPPHLPLELLAHRPDLAAALHRAEAAAQRIQVAKANFLPTVDLTAFVGLNALRMTKGASALANLLFSGSSFAYGVAPGVKLPIFEGGRLRGELSVQRAEYDEAVELYNDTLLQAVQETADGLSGWRQSSAEAAAQSRLLAHQREALELAQQRLRSGLDDRRPALSQRYAVLNQEYALKSLEAERLVAMADLIEALGGGYAGGPSNTDAQRPQDEL</sequence>
<keyword evidence="5 10" id="KW-0732">Signal</keyword>
<evidence type="ECO:0000313" key="11">
    <source>
        <dbReference type="EMBL" id="BBL71336.1"/>
    </source>
</evidence>
<dbReference type="InterPro" id="IPR003423">
    <property type="entry name" value="OMP_efflux"/>
</dbReference>
<evidence type="ECO:0000256" key="1">
    <source>
        <dbReference type="ARBA" id="ARBA00004370"/>
    </source>
</evidence>
<dbReference type="AlphaFoldDB" id="A0A8D5AIG7"/>
<evidence type="ECO:0000256" key="5">
    <source>
        <dbReference type="ARBA" id="ARBA00022729"/>
    </source>
</evidence>
<comment type="similarity">
    <text evidence="2 10">Belongs to the outer membrane factor (OMF) (TC 1.B.17) family.</text>
</comment>
<evidence type="ECO:0000256" key="3">
    <source>
        <dbReference type="ARBA" id="ARBA00022452"/>
    </source>
</evidence>
<dbReference type="EMBL" id="AP019782">
    <property type="protein sequence ID" value="BBL71336.1"/>
    <property type="molecule type" value="Genomic_DNA"/>
</dbReference>
<evidence type="ECO:0000256" key="8">
    <source>
        <dbReference type="ARBA" id="ARBA00023288"/>
    </source>
</evidence>
<evidence type="ECO:0000313" key="12">
    <source>
        <dbReference type="Proteomes" id="UP000824988"/>
    </source>
</evidence>
<dbReference type="Pfam" id="PF02321">
    <property type="entry name" value="OEP"/>
    <property type="match status" value="2"/>
</dbReference>
<evidence type="ECO:0000256" key="10">
    <source>
        <dbReference type="RuleBase" id="RU362097"/>
    </source>
</evidence>
<dbReference type="PROSITE" id="PS51257">
    <property type="entry name" value="PROKAR_LIPOPROTEIN"/>
    <property type="match status" value="1"/>
</dbReference>
<evidence type="ECO:0000256" key="4">
    <source>
        <dbReference type="ARBA" id="ARBA00022692"/>
    </source>
</evidence>
<name>A0A8D5AIG7_9GAMM</name>
<keyword evidence="7 10" id="KW-0564">Palmitate</keyword>
<dbReference type="GO" id="GO:0015562">
    <property type="term" value="F:efflux transmembrane transporter activity"/>
    <property type="evidence" value="ECO:0007669"/>
    <property type="project" value="InterPro"/>
</dbReference>
<keyword evidence="12" id="KW-1185">Reference proteome</keyword>
<organism evidence="11 12">
    <name type="scientific">Methylogaea oryzae</name>
    <dbReference type="NCBI Taxonomy" id="1295382"/>
    <lineage>
        <taxon>Bacteria</taxon>
        <taxon>Pseudomonadati</taxon>
        <taxon>Pseudomonadota</taxon>
        <taxon>Gammaproteobacteria</taxon>
        <taxon>Methylococcales</taxon>
        <taxon>Methylococcaceae</taxon>
        <taxon>Methylogaea</taxon>
    </lineage>
</organism>
<comment type="subcellular location">
    <subcellularLocation>
        <location evidence="10">Cell outer membrane</location>
        <topology evidence="10">Lipid-anchor</topology>
    </subcellularLocation>
    <subcellularLocation>
        <location evidence="1">Membrane</location>
    </subcellularLocation>
</comment>
<keyword evidence="8 10" id="KW-0449">Lipoprotein</keyword>
<dbReference type="KEGG" id="moz:MoryE10_19420"/>
<reference evidence="11" key="1">
    <citation type="submission" date="2019-06" db="EMBL/GenBank/DDBJ databases">
        <title>Complete genome sequence of Methylogaea oryzae strain JCM16910.</title>
        <authorList>
            <person name="Asakawa S."/>
        </authorList>
    </citation>
    <scope>NUCLEOTIDE SEQUENCE</scope>
    <source>
        <strain evidence="11">E10</strain>
    </source>
</reference>
<proteinExistence type="inferred from homology"/>
<keyword evidence="3 10" id="KW-1134">Transmembrane beta strand</keyword>
<evidence type="ECO:0000256" key="6">
    <source>
        <dbReference type="ARBA" id="ARBA00023136"/>
    </source>
</evidence>
<evidence type="ECO:0000256" key="9">
    <source>
        <dbReference type="ARBA" id="ARBA00037313"/>
    </source>
</evidence>
<dbReference type="GO" id="GO:0009279">
    <property type="term" value="C:cell outer membrane"/>
    <property type="evidence" value="ECO:0007669"/>
    <property type="project" value="UniProtKB-SubCell"/>
</dbReference>
<feature type="signal peptide" evidence="10">
    <location>
        <begin position="1"/>
        <end position="27"/>
    </location>
</feature>
<dbReference type="PANTHER" id="PTHR30203">
    <property type="entry name" value="OUTER MEMBRANE CATION EFFLUX PROTEIN"/>
    <property type="match status" value="1"/>
</dbReference>
<evidence type="ECO:0000256" key="2">
    <source>
        <dbReference type="ARBA" id="ARBA00007613"/>
    </source>
</evidence>